<dbReference type="GO" id="GO:0005975">
    <property type="term" value="P:carbohydrate metabolic process"/>
    <property type="evidence" value="ECO:0007669"/>
    <property type="project" value="InterPro"/>
</dbReference>
<gene>
    <name evidence="4" type="ORF">SAMN05216499_12444</name>
</gene>
<dbReference type="PANTHER" id="PTHR12143">
    <property type="entry name" value="PEPTIDE N-GLYCANASE PNGASE -RELATED"/>
    <property type="match status" value="1"/>
</dbReference>
<organism evidence="4 5">
    <name type="scientific">Actinacidiphila paucisporea</name>
    <dbReference type="NCBI Taxonomy" id="310782"/>
    <lineage>
        <taxon>Bacteria</taxon>
        <taxon>Bacillati</taxon>
        <taxon>Actinomycetota</taxon>
        <taxon>Actinomycetes</taxon>
        <taxon>Kitasatosporales</taxon>
        <taxon>Streptomycetaceae</taxon>
        <taxon>Actinacidiphila</taxon>
    </lineage>
</organism>
<dbReference type="PANTHER" id="PTHR12143:SF39">
    <property type="entry name" value="SECRETED PROTEIN"/>
    <property type="match status" value="1"/>
</dbReference>
<dbReference type="Gene3D" id="1.20.1050.60">
    <property type="entry name" value="alpha-1,2-mannosidase"/>
    <property type="match status" value="1"/>
</dbReference>
<keyword evidence="5" id="KW-1185">Reference proteome</keyword>
<dbReference type="STRING" id="310782.SAMN05216499_12444"/>
<dbReference type="Gene3D" id="3.30.2080.10">
    <property type="entry name" value="GH92 mannosidase domain"/>
    <property type="match status" value="1"/>
</dbReference>
<evidence type="ECO:0000313" key="5">
    <source>
        <dbReference type="Proteomes" id="UP000184111"/>
    </source>
</evidence>
<dbReference type="InterPro" id="IPR014718">
    <property type="entry name" value="GH-type_carb-bd"/>
</dbReference>
<dbReference type="Pfam" id="PF07971">
    <property type="entry name" value="Glyco_hydro_92"/>
    <property type="match status" value="1"/>
</dbReference>
<evidence type="ECO:0000259" key="2">
    <source>
        <dbReference type="Pfam" id="PF07971"/>
    </source>
</evidence>
<dbReference type="AlphaFoldDB" id="A0A1M7PLU0"/>
<evidence type="ECO:0000256" key="1">
    <source>
        <dbReference type="SAM" id="MobiDB-lite"/>
    </source>
</evidence>
<dbReference type="GO" id="GO:0000224">
    <property type="term" value="F:peptide-N4-(N-acetyl-beta-glucosaminyl)asparagine amidase activity"/>
    <property type="evidence" value="ECO:0007669"/>
    <property type="project" value="TreeGrafter"/>
</dbReference>
<dbReference type="GO" id="GO:0005829">
    <property type="term" value="C:cytosol"/>
    <property type="evidence" value="ECO:0007669"/>
    <property type="project" value="TreeGrafter"/>
</dbReference>
<dbReference type="GO" id="GO:0006516">
    <property type="term" value="P:glycoprotein catabolic process"/>
    <property type="evidence" value="ECO:0007669"/>
    <property type="project" value="TreeGrafter"/>
</dbReference>
<reference evidence="4 5" key="1">
    <citation type="submission" date="2016-11" db="EMBL/GenBank/DDBJ databases">
        <authorList>
            <person name="Jaros S."/>
            <person name="Januszkiewicz K."/>
            <person name="Wedrychowicz H."/>
        </authorList>
    </citation>
    <scope>NUCLEOTIDE SEQUENCE [LARGE SCALE GENOMIC DNA]</scope>
    <source>
        <strain evidence="4 5">CGMCC 4.2025</strain>
    </source>
</reference>
<protein>
    <submittedName>
        <fullName evidence="4">Alpha-1,2-mannosidase, putative</fullName>
    </submittedName>
</protein>
<dbReference type="EMBL" id="FRBI01000024">
    <property type="protein sequence ID" value="SHN18205.1"/>
    <property type="molecule type" value="Genomic_DNA"/>
</dbReference>
<feature type="domain" description="Glycosyl hydrolase family 92 N-terminal" evidence="3">
    <location>
        <begin position="61"/>
        <end position="335"/>
    </location>
</feature>
<dbReference type="NCBIfam" id="TIGR01180">
    <property type="entry name" value="aman2_put"/>
    <property type="match status" value="1"/>
</dbReference>
<sequence length="1125" mass="115742">MISLRRPDHPRSGGRSRSGGAALRRLAVAGSLLSLAALPLQSLESASAASAPAPVTDPASLVNPLIGTSGAVNTFPGPDMPFGMMQWGPDTTPHRAQGGGYEYNSTKISGFSLTHVSGPGCDVAGDVPILPVSGALSGNLSDTAAQFAHSNEKTGIGSYTVTDASGVTTELTDTTRAGLGRFTFPAGSRGNLLLKLSGGATQVDGTRVKVVGNREVSGSVDSGHFCGAANRYTLHFDIKFNRPFTTSGTWVGGTINPDAKALTAGRTAAPAPSGRTSTAKAAPSPVVHPVAGAASSAAAGGAAKPAAAPVTGANGMYLTFDTASSTAVTAAVGISYTSDDNAAANLASEVSGWNPDKLRDASHQAWNDVLGRIAVGGGSHDQQVQFYTALYHALLHPNVFSDDNGQYMGMDNQVHKLAKGQKAQYANYSGWDTYRSQTQLMATVAPRQTGDVVTSMLNGYDQTGLLPKWASNNGESYVMVGDPGTSIIADAYAFGVRNFDSAHALEAMKHQATTPNQDRPGEAVRAAKGYLPLDENDYGCCNFYGPVSTQLEYDSADYALASFAKSLGKTADYTTFATRAQDWMNVFNPQTGYMQGRNKDGSFAGGFTPGTSNGFVEGTSAQYTPMVPFDLKQLITARGGAAAYASYLDSLLDDITEPGGTDADLSNEPSLEIPWEYDYLGQPWKTQDAVRRAQTGLYFNAPVGSFGNDDLGAMSSWYVWSSLGMYPQTPGTDTLALGSPAFPVAKVTFGNGKQVTVNAPQAAPDAPYVQALDVKGKEWNTAWLTFDQFRTAKTLDFALSTQPSTSWASGPDAAPPSDTTGSGRVLAATGPTSDGLILAPGASGDATLRLTNLGSKAATVDWTATAPPGVTLGATSGSLTVPPSQSAQAPVPVTAGDTEGAYSVSFALTDHTSGADLGSATLRVAVAQPGALWPYESNKGVYADGTHFTGGFDDGGWAYSQNALSAAGASSGGKVTADGITYTWPTTTVAGQPDNLEVSGQTIPQPAGSTGHFLGLLGSATNAPTDGSGVPGELTVTYTDGSTAKATVAFSDWTLNGGSAQPLPGNTAAITTAYRDTASGGRDTVKAYVFSVKVPLDPAKTVASLTLPVTGAAGTVHLFAFGYGS</sequence>
<dbReference type="InterPro" id="IPR005887">
    <property type="entry name" value="GH92_a_mannosidase_put"/>
</dbReference>
<dbReference type="Gene3D" id="2.70.98.10">
    <property type="match status" value="1"/>
</dbReference>
<dbReference type="SUPFAM" id="SSF48208">
    <property type="entry name" value="Six-hairpin glycosidases"/>
    <property type="match status" value="1"/>
</dbReference>
<evidence type="ECO:0000259" key="3">
    <source>
        <dbReference type="Pfam" id="PF17678"/>
    </source>
</evidence>
<dbReference type="GO" id="GO:0030246">
    <property type="term" value="F:carbohydrate binding"/>
    <property type="evidence" value="ECO:0007669"/>
    <property type="project" value="InterPro"/>
</dbReference>
<dbReference type="OrthoDB" id="9804511at2"/>
<dbReference type="InterPro" id="IPR012939">
    <property type="entry name" value="Glyco_hydro_92"/>
</dbReference>
<proteinExistence type="predicted"/>
<name>A0A1M7PLU0_9ACTN</name>
<dbReference type="InterPro" id="IPR041371">
    <property type="entry name" value="GH92_N"/>
</dbReference>
<feature type="region of interest" description="Disordered" evidence="1">
    <location>
        <begin position="263"/>
        <end position="284"/>
    </location>
</feature>
<accession>A0A1M7PLU0</accession>
<dbReference type="InterPro" id="IPR008928">
    <property type="entry name" value="6-hairpin_glycosidase_sf"/>
</dbReference>
<dbReference type="Pfam" id="PF17678">
    <property type="entry name" value="Glyco_hydro_92N"/>
    <property type="match status" value="1"/>
</dbReference>
<dbReference type="InterPro" id="IPR050883">
    <property type="entry name" value="PNGase"/>
</dbReference>
<dbReference type="FunFam" id="3.30.2080.10:FF:000001">
    <property type="entry name" value="Alpha-1,2-mannosidase subfamily"/>
    <property type="match status" value="1"/>
</dbReference>
<feature type="region of interest" description="Disordered" evidence="1">
    <location>
        <begin position="802"/>
        <end position="828"/>
    </location>
</feature>
<feature type="domain" description="Glycosyl hydrolase family 92" evidence="2">
    <location>
        <begin position="341"/>
        <end position="800"/>
    </location>
</feature>
<dbReference type="Gene3D" id="1.20.1610.10">
    <property type="entry name" value="alpha-1,2-mannosidases domains"/>
    <property type="match status" value="1"/>
</dbReference>
<dbReference type="Proteomes" id="UP000184111">
    <property type="component" value="Unassembled WGS sequence"/>
</dbReference>
<dbReference type="NCBIfam" id="NF035929">
    <property type="entry name" value="lectin_1"/>
    <property type="match status" value="1"/>
</dbReference>
<evidence type="ECO:0000313" key="4">
    <source>
        <dbReference type="EMBL" id="SHN18205.1"/>
    </source>
</evidence>